<organism evidence="1">
    <name type="scientific">Schizaphis graminum</name>
    <name type="common">Green bug aphid</name>
    <dbReference type="NCBI Taxonomy" id="13262"/>
    <lineage>
        <taxon>Eukaryota</taxon>
        <taxon>Metazoa</taxon>
        <taxon>Ecdysozoa</taxon>
        <taxon>Arthropoda</taxon>
        <taxon>Hexapoda</taxon>
        <taxon>Insecta</taxon>
        <taxon>Pterygota</taxon>
        <taxon>Neoptera</taxon>
        <taxon>Paraneoptera</taxon>
        <taxon>Hemiptera</taxon>
        <taxon>Sternorrhyncha</taxon>
        <taxon>Aphidomorpha</taxon>
        <taxon>Aphidoidea</taxon>
        <taxon>Aphididae</taxon>
        <taxon>Aphidini</taxon>
        <taxon>Schizaphis</taxon>
    </lineage>
</organism>
<protein>
    <submittedName>
        <fullName evidence="1">Uncharacterized protein</fullName>
    </submittedName>
</protein>
<dbReference type="AlphaFoldDB" id="A0A2S2PHB6"/>
<evidence type="ECO:0000313" key="1">
    <source>
        <dbReference type="EMBL" id="MBY28608.1"/>
    </source>
</evidence>
<name>A0A2S2PHB6_SCHGA</name>
<sequence length="319" mass="37608">MAGSIENMSAVYKKYSYVPPSPPTKLIDSSNFLLDFSSRKFLNIGLDPADKFNTVIHIITPSRFVNISPDFLKRIYRLMGNILSFILDQPQKYKRNLFLDSDSMSISSMVYQGENMLVIESKIQDGCRILLNRSDLLQLQYLEWTIFETVERKTKIIKPLVIQQINQIAAYLKSSVELASRSLEEMTNHVKSINNVFISSHVIGITDYNFTSELQLYAANHIAQRWMEELEKDEVRKYLFFYLNQILIYFTFYRNIPKSVLRFFLHQRFTVYSIKKVNLLFHPCPHRHHHLHRVNLYQYGAELQPMKMMDHTDHSTPNY</sequence>
<accession>A0A2S2PHB6</accession>
<gene>
    <name evidence="1" type="ORF">g.136641</name>
</gene>
<proteinExistence type="predicted"/>
<dbReference type="EMBL" id="GGMR01015989">
    <property type="protein sequence ID" value="MBY28608.1"/>
    <property type="molecule type" value="Transcribed_RNA"/>
</dbReference>
<reference evidence="1" key="1">
    <citation type="submission" date="2018-04" db="EMBL/GenBank/DDBJ databases">
        <title>Transcriptome of Schizaphis graminum biotype I.</title>
        <authorList>
            <person name="Scully E.D."/>
            <person name="Geib S.M."/>
            <person name="Palmer N.A."/>
            <person name="Koch K."/>
            <person name="Bradshaw J."/>
            <person name="Heng-Moss T."/>
            <person name="Sarath G."/>
        </authorList>
    </citation>
    <scope>NUCLEOTIDE SEQUENCE</scope>
</reference>